<sequence>MKKYIYILLICVLATSCNKHRDAVITPVNAELATFKATFMGQSLSLTESITDSIFSNSGFGYLLEEGKRPSFIHAFMDLISRPNKPHDRIHLYLPTIRVEDFTFEGVQRLLSVGKKEFETNPIFGNDKTYDFAFKRGFIFALASLNPALSPQGYRNIFHTVGDQTGSELKVVESKEIFPPSGYERAIQTRFSLNCKLYSGGQFIGEMKNADFTLKFYYKKPDF</sequence>
<keyword evidence="2" id="KW-1185">Reference proteome</keyword>
<dbReference type="EMBL" id="FONY01000059">
    <property type="protein sequence ID" value="SFF56421.1"/>
    <property type="molecule type" value="Genomic_DNA"/>
</dbReference>
<evidence type="ECO:0000313" key="2">
    <source>
        <dbReference type="Proteomes" id="UP000199513"/>
    </source>
</evidence>
<protein>
    <submittedName>
        <fullName evidence="1">Uncharacterized protein</fullName>
    </submittedName>
</protein>
<dbReference type="Proteomes" id="UP000199513">
    <property type="component" value="Unassembled WGS sequence"/>
</dbReference>
<dbReference type="AlphaFoldDB" id="A0A1I2JUI1"/>
<proteinExistence type="predicted"/>
<gene>
    <name evidence="1" type="ORF">SAMN04488541_10595</name>
</gene>
<evidence type="ECO:0000313" key="1">
    <source>
        <dbReference type="EMBL" id="SFF56421.1"/>
    </source>
</evidence>
<accession>A0A1I2JUI1</accession>
<organism evidence="1 2">
    <name type="scientific">Thermoflexibacter ruber</name>
    <dbReference type="NCBI Taxonomy" id="1003"/>
    <lineage>
        <taxon>Bacteria</taxon>
        <taxon>Pseudomonadati</taxon>
        <taxon>Bacteroidota</taxon>
        <taxon>Cytophagia</taxon>
        <taxon>Cytophagales</taxon>
        <taxon>Thermoflexibacteraceae</taxon>
        <taxon>Thermoflexibacter</taxon>
    </lineage>
</organism>
<dbReference type="PROSITE" id="PS51257">
    <property type="entry name" value="PROKAR_LIPOPROTEIN"/>
    <property type="match status" value="1"/>
</dbReference>
<dbReference type="RefSeq" id="WP_143091035.1">
    <property type="nucleotide sequence ID" value="NZ_FONY01000059.1"/>
</dbReference>
<reference evidence="1 2" key="1">
    <citation type="submission" date="2016-10" db="EMBL/GenBank/DDBJ databases">
        <authorList>
            <person name="de Groot N.N."/>
        </authorList>
    </citation>
    <scope>NUCLEOTIDE SEQUENCE [LARGE SCALE GENOMIC DNA]</scope>
    <source>
        <strain>GEY</strain>
        <strain evidence="2">DSM 9560</strain>
    </source>
</reference>
<dbReference type="STRING" id="1003.SAMN04488541_10595"/>
<dbReference type="OrthoDB" id="908824at2"/>
<name>A0A1I2JUI1_9BACT</name>